<name>A0A6J4HKX2_9ACTN</name>
<feature type="compositionally biased region" description="Low complexity" evidence="1">
    <location>
        <begin position="174"/>
        <end position="189"/>
    </location>
</feature>
<feature type="compositionally biased region" description="Basic and acidic residues" evidence="1">
    <location>
        <begin position="1"/>
        <end position="22"/>
    </location>
</feature>
<feature type="compositionally biased region" description="Gly residues" evidence="1">
    <location>
        <begin position="93"/>
        <end position="103"/>
    </location>
</feature>
<sequence>EGREPRPLGHRDARGVGRDPGGRHPLLRAPGAAGGRRHQGPRPRRGAPAPARPGRGERRGEPPAGRRRTDRRRRRRPRRAHQPGGGRRARARGAGGTGAGRGAPRGRPSRAGAALAQGVRADLAAAVDDPGRHHLRLVGPGLARRGQRVRERGDALPGGHPRAGIATPPRPRPRALGALPLRAPSRPRAVGGGAGAPRRRPGPVLVGCAHPGSPVAAGDGARRGRL</sequence>
<feature type="region of interest" description="Disordered" evidence="1">
    <location>
        <begin position="1"/>
        <end position="117"/>
    </location>
</feature>
<proteinExistence type="predicted"/>
<feature type="region of interest" description="Disordered" evidence="1">
    <location>
        <begin position="131"/>
        <end position="226"/>
    </location>
</feature>
<protein>
    <submittedName>
        <fullName evidence="2">ABC-type Fe3+-hydroxamate transport system, periplasmic component</fullName>
    </submittedName>
</protein>
<accession>A0A6J4HKX2</accession>
<feature type="compositionally biased region" description="Basic residues" evidence="1">
    <location>
        <begin position="35"/>
        <end position="45"/>
    </location>
</feature>
<evidence type="ECO:0000313" key="2">
    <source>
        <dbReference type="EMBL" id="CAA9227340.1"/>
    </source>
</evidence>
<feature type="non-terminal residue" evidence="2">
    <location>
        <position position="1"/>
    </location>
</feature>
<feature type="compositionally biased region" description="Low complexity" evidence="1">
    <location>
        <begin position="105"/>
        <end position="114"/>
    </location>
</feature>
<dbReference type="AlphaFoldDB" id="A0A6J4HKX2"/>
<feature type="compositionally biased region" description="Basic residues" evidence="1">
    <location>
        <begin position="65"/>
        <end position="91"/>
    </location>
</feature>
<feature type="non-terminal residue" evidence="2">
    <location>
        <position position="226"/>
    </location>
</feature>
<organism evidence="2">
    <name type="scientific">uncultured Acidimicrobiales bacterium</name>
    <dbReference type="NCBI Taxonomy" id="310071"/>
    <lineage>
        <taxon>Bacteria</taxon>
        <taxon>Bacillati</taxon>
        <taxon>Actinomycetota</taxon>
        <taxon>Acidimicrobiia</taxon>
        <taxon>Acidimicrobiales</taxon>
        <taxon>environmental samples</taxon>
    </lineage>
</organism>
<reference evidence="2" key="1">
    <citation type="submission" date="2020-02" db="EMBL/GenBank/DDBJ databases">
        <authorList>
            <person name="Meier V. D."/>
        </authorList>
    </citation>
    <scope>NUCLEOTIDE SEQUENCE</scope>
    <source>
        <strain evidence="2">AVDCRST_MAG20</strain>
    </source>
</reference>
<evidence type="ECO:0000256" key="1">
    <source>
        <dbReference type="SAM" id="MobiDB-lite"/>
    </source>
</evidence>
<dbReference type="EMBL" id="CADCSY010000042">
    <property type="protein sequence ID" value="CAA9227340.1"/>
    <property type="molecule type" value="Genomic_DNA"/>
</dbReference>
<gene>
    <name evidence="2" type="ORF">AVDCRST_MAG20-929</name>
</gene>